<organism evidence="1 2">
    <name type="scientific">Carnegiea gigantea</name>
    <dbReference type="NCBI Taxonomy" id="171969"/>
    <lineage>
        <taxon>Eukaryota</taxon>
        <taxon>Viridiplantae</taxon>
        <taxon>Streptophyta</taxon>
        <taxon>Embryophyta</taxon>
        <taxon>Tracheophyta</taxon>
        <taxon>Spermatophyta</taxon>
        <taxon>Magnoliopsida</taxon>
        <taxon>eudicotyledons</taxon>
        <taxon>Gunneridae</taxon>
        <taxon>Pentapetalae</taxon>
        <taxon>Caryophyllales</taxon>
        <taxon>Cactineae</taxon>
        <taxon>Cactaceae</taxon>
        <taxon>Cactoideae</taxon>
        <taxon>Echinocereeae</taxon>
        <taxon>Carnegiea</taxon>
    </lineage>
</organism>
<name>A0A9Q1GIB8_9CARY</name>
<reference evidence="1" key="1">
    <citation type="submission" date="2022-04" db="EMBL/GenBank/DDBJ databases">
        <title>Carnegiea gigantea Genome sequencing and assembly v2.</title>
        <authorList>
            <person name="Copetti D."/>
            <person name="Sanderson M.J."/>
            <person name="Burquez A."/>
            <person name="Wojciechowski M.F."/>
        </authorList>
    </citation>
    <scope>NUCLEOTIDE SEQUENCE</scope>
    <source>
        <strain evidence="1">SGP5-SGP5p</strain>
        <tissue evidence="1">Aerial part</tissue>
    </source>
</reference>
<keyword evidence="2" id="KW-1185">Reference proteome</keyword>
<evidence type="ECO:0000313" key="1">
    <source>
        <dbReference type="EMBL" id="KAJ8419640.1"/>
    </source>
</evidence>
<dbReference type="InterPro" id="IPR036691">
    <property type="entry name" value="Endo/exonu/phosph_ase_sf"/>
</dbReference>
<dbReference type="PANTHER" id="PTHR33710">
    <property type="entry name" value="BNAC02G09200D PROTEIN"/>
    <property type="match status" value="1"/>
</dbReference>
<protein>
    <recommendedName>
        <fullName evidence="3">Reverse transcriptase</fullName>
    </recommendedName>
</protein>
<dbReference type="Proteomes" id="UP001153076">
    <property type="component" value="Unassembled WGS sequence"/>
</dbReference>
<gene>
    <name evidence="1" type="ORF">Cgig2_030847</name>
</gene>
<sequence>MDKCELTEIRSFGTYYSWSNKTIWSRIDRALHNQYWHTTFDFTHVMYMANSLSDHTPLCLQFLATPKTRPSFKYCEICASNFSKIVSSAFPTPESASTVSLTVTYLSSLRPKLSKLYRDNFKDLRQQVETARQRLTTYIDILSSSISLIKQQCKFEWIGYGNDSTRLFFAKAKQRKLVSYTYSLMDEEGHLVEGFDQLERIVKHFWQGLLGPQIVSQSPIVNDIILIGPLLTQEQQVSLCQPFSDQNIKEAIFSIPNLKSVGPDGYSSSFFKQAWTIIGSMISAAVKDFFRIGHMPNSIRIQKDPSHLMELHMHAKKPRGDKAEKPLCLEQSYHSQACLGYSKQKRCLIG</sequence>
<proteinExistence type="predicted"/>
<dbReference type="PANTHER" id="PTHR33710:SF71">
    <property type="entry name" value="ENDONUCLEASE_EXONUCLEASE_PHOSPHATASE DOMAIN-CONTAINING PROTEIN"/>
    <property type="match status" value="1"/>
</dbReference>
<dbReference type="EMBL" id="JAKOGI010004674">
    <property type="protein sequence ID" value="KAJ8419640.1"/>
    <property type="molecule type" value="Genomic_DNA"/>
</dbReference>
<evidence type="ECO:0008006" key="3">
    <source>
        <dbReference type="Google" id="ProtNLM"/>
    </source>
</evidence>
<dbReference type="AlphaFoldDB" id="A0A9Q1GIB8"/>
<accession>A0A9Q1GIB8</accession>
<comment type="caution">
    <text evidence="1">The sequence shown here is derived from an EMBL/GenBank/DDBJ whole genome shotgun (WGS) entry which is preliminary data.</text>
</comment>
<dbReference type="SUPFAM" id="SSF56219">
    <property type="entry name" value="DNase I-like"/>
    <property type="match status" value="1"/>
</dbReference>
<dbReference type="OrthoDB" id="1085116at2759"/>
<evidence type="ECO:0000313" key="2">
    <source>
        <dbReference type="Proteomes" id="UP001153076"/>
    </source>
</evidence>